<evidence type="ECO:0000313" key="2">
    <source>
        <dbReference type="Proteomes" id="UP000050783"/>
    </source>
</evidence>
<proteinExistence type="predicted"/>
<dbReference type="RefSeq" id="WP_145974975.1">
    <property type="nucleotide sequence ID" value="NZ_CYPU01000049.1"/>
</dbReference>
<gene>
    <name evidence="1" type="ORF">RUA4292_03141</name>
</gene>
<name>A0A0P1EFP5_9RHOB</name>
<protein>
    <submittedName>
        <fullName evidence="1">Uncharacterized protein</fullName>
    </submittedName>
</protein>
<reference evidence="1 2" key="1">
    <citation type="submission" date="2015-09" db="EMBL/GenBank/DDBJ databases">
        <authorList>
            <consortium name="Swine Surveillance"/>
        </authorList>
    </citation>
    <scope>NUCLEOTIDE SEQUENCE [LARGE SCALE GENOMIC DNA]</scope>
    <source>
        <strain evidence="1 2">CECT 4292</strain>
    </source>
</reference>
<accession>A0A0P1EFP5</accession>
<organism evidence="1 2">
    <name type="scientific">Ruegeria atlantica</name>
    <dbReference type="NCBI Taxonomy" id="81569"/>
    <lineage>
        <taxon>Bacteria</taxon>
        <taxon>Pseudomonadati</taxon>
        <taxon>Pseudomonadota</taxon>
        <taxon>Alphaproteobacteria</taxon>
        <taxon>Rhodobacterales</taxon>
        <taxon>Roseobacteraceae</taxon>
        <taxon>Ruegeria</taxon>
    </lineage>
</organism>
<dbReference type="GeneID" id="55496032"/>
<dbReference type="Proteomes" id="UP000050783">
    <property type="component" value="Unassembled WGS sequence"/>
</dbReference>
<sequence length="77" mass="8775">MTPDKTYTQWDWTQPATVRVALKAHQLDVNTPALAKHRRNNTGPAFQQLSPELVLYWMDGRTRAEQLAYFASLESAA</sequence>
<evidence type="ECO:0000313" key="1">
    <source>
        <dbReference type="EMBL" id="CUH48950.1"/>
    </source>
</evidence>
<dbReference type="AlphaFoldDB" id="A0A0P1EFP5"/>
<dbReference type="EMBL" id="CYPU01000049">
    <property type="protein sequence ID" value="CUH48950.1"/>
    <property type="molecule type" value="Genomic_DNA"/>
</dbReference>